<dbReference type="RefSeq" id="WP_156683391.1">
    <property type="nucleotide sequence ID" value="NZ_CABWIB010000001.1"/>
</dbReference>
<evidence type="ECO:0000256" key="1">
    <source>
        <dbReference type="ARBA" id="ARBA00004651"/>
    </source>
</evidence>
<dbReference type="GO" id="GO:0015379">
    <property type="term" value="F:potassium:chloride symporter activity"/>
    <property type="evidence" value="ECO:0007669"/>
    <property type="project" value="InterPro"/>
</dbReference>
<sequence length="445" mass="49453">MRKILKFTPYTLILLSFISIILLGAILLMLPISNLNGTYHSFLEALFTATSAACVTGLVVNDIHTTYTIFGRFVILALIQLGGLGVLTFSSMLILLISQKMGYYTKKIVSEDLNYEIVTEIPTYLKKVSLVVFGIEFIGAILLFLQYIREYSFQKAAYYSVFHSISAFCNAGFSLYKTSLEKYDNNVWVNLVISSLIILGGIGFAAILDMYNVKKGIRRRINISTRIAVVFSIFLIIIGTIIIFLVEFNNKNSIGELNFFAKFLASFFQSVSTRTAGFNTIALDSLKTPTIILFVFLMFIGASPGSTGGGVKTTTIGVIIIGVWCAINGRDNIEYNKRTITWKTFNRACAVLLISVLYVIVALFFITLFDPDKSFLSLMFELVSAFGTVGLSMGITADLSVYSKIIIIITMFIGRIGPLTIMYTISRRKIKVGNYKYPTETVLIG</sequence>
<evidence type="ECO:0000313" key="11">
    <source>
        <dbReference type="EMBL" id="VWL85393.1"/>
    </source>
</evidence>
<keyword evidence="2" id="KW-0813">Transport</keyword>
<evidence type="ECO:0000256" key="4">
    <source>
        <dbReference type="ARBA" id="ARBA00022538"/>
    </source>
</evidence>
<feature type="transmembrane region" description="Helical" evidence="10">
    <location>
        <begin position="39"/>
        <end position="61"/>
    </location>
</feature>
<feature type="transmembrane region" description="Helical" evidence="10">
    <location>
        <begin position="309"/>
        <end position="327"/>
    </location>
</feature>
<keyword evidence="6" id="KW-0630">Potassium</keyword>
<evidence type="ECO:0000256" key="8">
    <source>
        <dbReference type="ARBA" id="ARBA00023065"/>
    </source>
</evidence>
<keyword evidence="12" id="KW-1185">Reference proteome</keyword>
<keyword evidence="8" id="KW-0406">Ion transport</keyword>
<dbReference type="EMBL" id="CABWIB010000001">
    <property type="protein sequence ID" value="VWL85393.1"/>
    <property type="molecule type" value="Genomic_DNA"/>
</dbReference>
<evidence type="ECO:0000256" key="9">
    <source>
        <dbReference type="ARBA" id="ARBA00023136"/>
    </source>
</evidence>
<feature type="transmembrane region" description="Helical" evidence="10">
    <location>
        <begin position="12"/>
        <end position="33"/>
    </location>
</feature>
<evidence type="ECO:0000256" key="5">
    <source>
        <dbReference type="ARBA" id="ARBA00022692"/>
    </source>
</evidence>
<dbReference type="InterPro" id="IPR003445">
    <property type="entry name" value="Cat_transpt"/>
</dbReference>
<feature type="transmembrane region" description="Helical" evidence="10">
    <location>
        <begin position="188"/>
        <end position="211"/>
    </location>
</feature>
<organism evidence="11 12">
    <name type="scientific">Oceanivirga miroungae</name>
    <dbReference type="NCBI Taxonomy" id="1130046"/>
    <lineage>
        <taxon>Bacteria</taxon>
        <taxon>Fusobacteriati</taxon>
        <taxon>Fusobacteriota</taxon>
        <taxon>Fusobacteriia</taxon>
        <taxon>Fusobacteriales</taxon>
        <taxon>Leptotrichiaceae</taxon>
        <taxon>Oceanivirga</taxon>
    </lineage>
</organism>
<evidence type="ECO:0000313" key="12">
    <source>
        <dbReference type="Proteomes" id="UP000419017"/>
    </source>
</evidence>
<dbReference type="InterPro" id="IPR004772">
    <property type="entry name" value="TrkH"/>
</dbReference>
<reference evidence="11 12" key="1">
    <citation type="submission" date="2019-10" db="EMBL/GenBank/DDBJ databases">
        <authorList>
            <person name="Blom J."/>
        </authorList>
    </citation>
    <scope>NUCLEOTIDE SEQUENCE [LARGE SCALE GENOMIC DNA]</scope>
    <source>
        <strain evidence="11 12">ES3154-GLU</strain>
    </source>
</reference>
<dbReference type="Pfam" id="PF02386">
    <property type="entry name" value="TrkH"/>
    <property type="match status" value="1"/>
</dbReference>
<dbReference type="PANTHER" id="PTHR32024:SF1">
    <property type="entry name" value="KTR SYSTEM POTASSIUM UPTAKE PROTEIN B"/>
    <property type="match status" value="1"/>
</dbReference>
<gene>
    <name evidence="11" type="ORF">OMES3154_00678</name>
</gene>
<accession>A0A6I8MB22</accession>
<evidence type="ECO:0000256" key="7">
    <source>
        <dbReference type="ARBA" id="ARBA00022989"/>
    </source>
</evidence>
<keyword evidence="5 10" id="KW-0812">Transmembrane</keyword>
<name>A0A6I8MB22_9FUSO</name>
<feature type="transmembrane region" description="Helical" evidence="10">
    <location>
        <begin position="157"/>
        <end position="176"/>
    </location>
</feature>
<dbReference type="NCBIfam" id="TIGR00933">
    <property type="entry name" value="2a38"/>
    <property type="match status" value="1"/>
</dbReference>
<evidence type="ECO:0000256" key="3">
    <source>
        <dbReference type="ARBA" id="ARBA00022475"/>
    </source>
</evidence>
<dbReference type="PANTHER" id="PTHR32024">
    <property type="entry name" value="TRK SYSTEM POTASSIUM UPTAKE PROTEIN TRKG-RELATED"/>
    <property type="match status" value="1"/>
</dbReference>
<evidence type="ECO:0000256" key="2">
    <source>
        <dbReference type="ARBA" id="ARBA00022448"/>
    </source>
</evidence>
<comment type="subcellular location">
    <subcellularLocation>
        <location evidence="1">Cell membrane</location>
        <topology evidence="1">Multi-pass membrane protein</topology>
    </subcellularLocation>
</comment>
<feature type="transmembrane region" description="Helical" evidence="10">
    <location>
        <begin position="348"/>
        <end position="369"/>
    </location>
</feature>
<evidence type="ECO:0000256" key="6">
    <source>
        <dbReference type="ARBA" id="ARBA00022958"/>
    </source>
</evidence>
<feature type="transmembrane region" description="Helical" evidence="10">
    <location>
        <begin position="128"/>
        <end position="145"/>
    </location>
</feature>
<dbReference type="GO" id="GO:0005886">
    <property type="term" value="C:plasma membrane"/>
    <property type="evidence" value="ECO:0007669"/>
    <property type="project" value="UniProtKB-SubCell"/>
</dbReference>
<feature type="transmembrane region" description="Helical" evidence="10">
    <location>
        <begin position="223"/>
        <end position="245"/>
    </location>
</feature>
<protein>
    <submittedName>
        <fullName evidence="11">TrkH family potassium uptake protein</fullName>
    </submittedName>
</protein>
<proteinExistence type="predicted"/>
<keyword evidence="9 10" id="KW-0472">Membrane</keyword>
<dbReference type="Proteomes" id="UP000419017">
    <property type="component" value="Unassembled WGS sequence"/>
</dbReference>
<keyword evidence="7 10" id="KW-1133">Transmembrane helix</keyword>
<keyword evidence="4" id="KW-0633">Potassium transport</keyword>
<dbReference type="AlphaFoldDB" id="A0A6I8MB22"/>
<feature type="transmembrane region" description="Helical" evidence="10">
    <location>
        <begin position="73"/>
        <end position="97"/>
    </location>
</feature>
<evidence type="ECO:0000256" key="10">
    <source>
        <dbReference type="SAM" id="Phobius"/>
    </source>
</evidence>
<feature type="transmembrane region" description="Helical" evidence="10">
    <location>
        <begin position="405"/>
        <end position="425"/>
    </location>
</feature>
<keyword evidence="3" id="KW-1003">Cell membrane</keyword>